<sequence length="363" mass="41415">MPKYGRYSDIDLEEAYGGLLDRKSAMLNNIRTQTWMHSSHHCEDTECGGSAPKASCIHRLHVAWCLAPVVDKDQALPTYNEVVICGARFSVRAVTGCAEHPFIADYNRNVKDARNGRPNLGIRWKKIFQDFKAKHEADKARETEKLEALQKRMGMTGHQRRTIQVRQDDLKYRQQKERRAAERVGDVLKVKRDTAEAGDAQNPRPSLLARPGSSGWLHPQEIGSILSPLWLYTELFKILDIGVERGGEMRDWMALDQDIPVKEEMAVPTFEWLYNELFRAPRLSDYSELDDVDVSGAHNAKDFTGPHLHRKDNKQAKKQRAMASRALARIQAEEIAIKEAAEVDEFEQLKQARQVCAKGEQLR</sequence>
<reference evidence="1" key="1">
    <citation type="journal article" date="2020" name="Stud. Mycol.">
        <title>101 Dothideomycetes genomes: a test case for predicting lifestyles and emergence of pathogens.</title>
        <authorList>
            <person name="Haridas S."/>
            <person name="Albert R."/>
            <person name="Binder M."/>
            <person name="Bloem J."/>
            <person name="Labutti K."/>
            <person name="Salamov A."/>
            <person name="Andreopoulos B."/>
            <person name="Baker S."/>
            <person name="Barry K."/>
            <person name="Bills G."/>
            <person name="Bluhm B."/>
            <person name="Cannon C."/>
            <person name="Castanera R."/>
            <person name="Culley D."/>
            <person name="Daum C."/>
            <person name="Ezra D."/>
            <person name="Gonzalez J."/>
            <person name="Henrissat B."/>
            <person name="Kuo A."/>
            <person name="Liang C."/>
            <person name="Lipzen A."/>
            <person name="Lutzoni F."/>
            <person name="Magnuson J."/>
            <person name="Mondo S."/>
            <person name="Nolan M."/>
            <person name="Ohm R."/>
            <person name="Pangilinan J."/>
            <person name="Park H.-J."/>
            <person name="Ramirez L."/>
            <person name="Alfaro M."/>
            <person name="Sun H."/>
            <person name="Tritt A."/>
            <person name="Yoshinaga Y."/>
            <person name="Zwiers L.-H."/>
            <person name="Turgeon B."/>
            <person name="Goodwin S."/>
            <person name="Spatafora J."/>
            <person name="Crous P."/>
            <person name="Grigoriev I."/>
        </authorList>
    </citation>
    <scope>NUCLEOTIDE SEQUENCE</scope>
    <source>
        <strain evidence="1">CBS 113818</strain>
    </source>
</reference>
<organism evidence="1 2">
    <name type="scientific">Ophiobolus disseminans</name>
    <dbReference type="NCBI Taxonomy" id="1469910"/>
    <lineage>
        <taxon>Eukaryota</taxon>
        <taxon>Fungi</taxon>
        <taxon>Dikarya</taxon>
        <taxon>Ascomycota</taxon>
        <taxon>Pezizomycotina</taxon>
        <taxon>Dothideomycetes</taxon>
        <taxon>Pleosporomycetidae</taxon>
        <taxon>Pleosporales</taxon>
        <taxon>Pleosporineae</taxon>
        <taxon>Phaeosphaeriaceae</taxon>
        <taxon>Ophiobolus</taxon>
    </lineage>
</organism>
<evidence type="ECO:0000313" key="2">
    <source>
        <dbReference type="Proteomes" id="UP000799424"/>
    </source>
</evidence>
<dbReference type="OrthoDB" id="3682293at2759"/>
<proteinExistence type="predicted"/>
<protein>
    <submittedName>
        <fullName evidence="1">Uncharacterized protein</fullName>
    </submittedName>
</protein>
<dbReference type="Proteomes" id="UP000799424">
    <property type="component" value="Unassembled WGS sequence"/>
</dbReference>
<accession>A0A6A6ZHU5</accession>
<name>A0A6A6ZHU5_9PLEO</name>
<keyword evidence="2" id="KW-1185">Reference proteome</keyword>
<evidence type="ECO:0000313" key="1">
    <source>
        <dbReference type="EMBL" id="KAF2820313.1"/>
    </source>
</evidence>
<gene>
    <name evidence="1" type="ORF">CC86DRAFT_412188</name>
</gene>
<dbReference type="AlphaFoldDB" id="A0A6A6ZHU5"/>
<dbReference type="EMBL" id="MU006241">
    <property type="protein sequence ID" value="KAF2820313.1"/>
    <property type="molecule type" value="Genomic_DNA"/>
</dbReference>